<name>A0A9P4HWR5_9PEZI</name>
<comment type="caution">
    <text evidence="1">The sequence shown here is derived from an EMBL/GenBank/DDBJ whole genome shotgun (WGS) entry which is preliminary data.</text>
</comment>
<protein>
    <submittedName>
        <fullName evidence="1">Uncharacterized protein</fullName>
    </submittedName>
</protein>
<sequence>MSHMTLAGFPYIVDVPTFGHTTDRTLAGFPYAVDTPPSNPCSGRRSLRKLLRISVPKPTVTELLHKKTATLAQPPIPSPVAAVLLREYDSRDFSGSVAQLTGWLNARWAKTGYKVSIEEVSRVLSMNGRAFAAKEGECWDETFLR</sequence>
<reference evidence="1" key="1">
    <citation type="journal article" date="2020" name="Stud. Mycol.">
        <title>101 Dothideomycetes genomes: a test case for predicting lifestyles and emergence of pathogens.</title>
        <authorList>
            <person name="Haridas S."/>
            <person name="Albert R."/>
            <person name="Binder M."/>
            <person name="Bloem J."/>
            <person name="Labutti K."/>
            <person name="Salamov A."/>
            <person name="Andreopoulos B."/>
            <person name="Baker S."/>
            <person name="Barry K."/>
            <person name="Bills G."/>
            <person name="Bluhm B."/>
            <person name="Cannon C."/>
            <person name="Castanera R."/>
            <person name="Culley D."/>
            <person name="Daum C."/>
            <person name="Ezra D."/>
            <person name="Gonzalez J."/>
            <person name="Henrissat B."/>
            <person name="Kuo A."/>
            <person name="Liang C."/>
            <person name="Lipzen A."/>
            <person name="Lutzoni F."/>
            <person name="Magnuson J."/>
            <person name="Mondo S."/>
            <person name="Nolan M."/>
            <person name="Ohm R."/>
            <person name="Pangilinan J."/>
            <person name="Park H.-J."/>
            <person name="Ramirez L."/>
            <person name="Alfaro M."/>
            <person name="Sun H."/>
            <person name="Tritt A."/>
            <person name="Yoshinaga Y."/>
            <person name="Zwiers L.-H."/>
            <person name="Turgeon B."/>
            <person name="Goodwin S."/>
            <person name="Spatafora J."/>
            <person name="Crous P."/>
            <person name="Grigoriev I."/>
        </authorList>
    </citation>
    <scope>NUCLEOTIDE SEQUENCE</scope>
    <source>
        <strain evidence="1">CBS 121410</strain>
    </source>
</reference>
<dbReference type="OrthoDB" id="566138at2759"/>
<gene>
    <name evidence="1" type="ORF">K490DRAFT_61961</name>
</gene>
<keyword evidence="2" id="KW-1185">Reference proteome</keyword>
<proteinExistence type="predicted"/>
<dbReference type="EMBL" id="ML978712">
    <property type="protein sequence ID" value="KAF2090636.1"/>
    <property type="molecule type" value="Genomic_DNA"/>
</dbReference>
<evidence type="ECO:0000313" key="2">
    <source>
        <dbReference type="Proteomes" id="UP000799776"/>
    </source>
</evidence>
<accession>A0A9P4HWR5</accession>
<evidence type="ECO:0000313" key="1">
    <source>
        <dbReference type="EMBL" id="KAF2090636.1"/>
    </source>
</evidence>
<organism evidence="1 2">
    <name type="scientific">Saccharata proteae CBS 121410</name>
    <dbReference type="NCBI Taxonomy" id="1314787"/>
    <lineage>
        <taxon>Eukaryota</taxon>
        <taxon>Fungi</taxon>
        <taxon>Dikarya</taxon>
        <taxon>Ascomycota</taxon>
        <taxon>Pezizomycotina</taxon>
        <taxon>Dothideomycetes</taxon>
        <taxon>Dothideomycetes incertae sedis</taxon>
        <taxon>Botryosphaeriales</taxon>
        <taxon>Saccharataceae</taxon>
        <taxon>Saccharata</taxon>
    </lineage>
</organism>
<dbReference type="AlphaFoldDB" id="A0A9P4HWR5"/>
<dbReference type="Proteomes" id="UP000799776">
    <property type="component" value="Unassembled WGS sequence"/>
</dbReference>